<reference evidence="1 2" key="1">
    <citation type="submission" date="2023-10" db="EMBL/GenBank/DDBJ databases">
        <title>Xenorhabdus taiwanensis sp. nov., a symbiotic bacterium associated with the entomopathogenic nematode Steinernema taiwanensis.</title>
        <authorList>
            <person name="Tseng C.T."/>
            <person name="Shu H.Y."/>
            <person name="Chen M.H."/>
            <person name="Fang Y.J."/>
            <person name="Wu T.L."/>
            <person name="Lin Y.C."/>
            <person name="Huang C.J."/>
        </authorList>
    </citation>
    <scope>NUCLEOTIDE SEQUENCE [LARGE SCALE GENOMIC DNA]</scope>
    <source>
        <strain evidence="1 2">TCT-1</strain>
    </source>
</reference>
<organism evidence="1 2">
    <name type="scientific">Xenorhabdus taiwanensis</name>
    <dbReference type="NCBI Taxonomy" id="3085177"/>
    <lineage>
        <taxon>Bacteria</taxon>
        <taxon>Pseudomonadati</taxon>
        <taxon>Pseudomonadota</taxon>
        <taxon>Gammaproteobacteria</taxon>
        <taxon>Enterobacterales</taxon>
        <taxon>Morganellaceae</taxon>
        <taxon>Xenorhabdus</taxon>
    </lineage>
</organism>
<gene>
    <name evidence="1" type="ORF">TCT1_02610</name>
</gene>
<sequence>MLAKGVKLAYNFAPFVFISASFLDDTWIILGELKFLVAWSLIDGVESSGEPHLEAIRPV</sequence>
<proteinExistence type="predicted"/>
<evidence type="ECO:0000313" key="2">
    <source>
        <dbReference type="Proteomes" id="UP001529514"/>
    </source>
</evidence>
<dbReference type="Proteomes" id="UP001529514">
    <property type="component" value="Chromosome"/>
</dbReference>
<accession>A0ABM8JSN5</accession>
<evidence type="ECO:0000313" key="1">
    <source>
        <dbReference type="EMBL" id="BET95340.1"/>
    </source>
</evidence>
<keyword evidence="2" id="KW-1185">Reference proteome</keyword>
<dbReference type="EMBL" id="AP028978">
    <property type="protein sequence ID" value="BET95340.1"/>
    <property type="molecule type" value="Genomic_DNA"/>
</dbReference>
<name>A0ABM8JSN5_9GAMM</name>
<protein>
    <submittedName>
        <fullName evidence="1">Uncharacterized protein</fullName>
    </submittedName>
</protein>